<dbReference type="Proteomes" id="UP000619761">
    <property type="component" value="Unassembled WGS sequence"/>
</dbReference>
<evidence type="ECO:0000313" key="1">
    <source>
        <dbReference type="EMBL" id="GGY72205.1"/>
    </source>
</evidence>
<evidence type="ECO:0000313" key="2">
    <source>
        <dbReference type="Proteomes" id="UP000619761"/>
    </source>
</evidence>
<comment type="caution">
    <text evidence="1">The sequence shown here is derived from an EMBL/GenBank/DDBJ whole genome shotgun (WGS) entry which is preliminary data.</text>
</comment>
<gene>
    <name evidence="1" type="ORF">GCM10011613_16450</name>
</gene>
<dbReference type="RefSeq" id="WP_189417450.1">
    <property type="nucleotide sequence ID" value="NZ_BMYZ01000001.1"/>
</dbReference>
<reference evidence="2" key="1">
    <citation type="journal article" date="2019" name="Int. J. Syst. Evol. Microbiol.">
        <title>The Global Catalogue of Microorganisms (GCM) 10K type strain sequencing project: providing services to taxonomists for standard genome sequencing and annotation.</title>
        <authorList>
            <consortium name="The Broad Institute Genomics Platform"/>
            <consortium name="The Broad Institute Genome Sequencing Center for Infectious Disease"/>
            <person name="Wu L."/>
            <person name="Ma J."/>
        </authorList>
    </citation>
    <scope>NUCLEOTIDE SEQUENCE [LARGE SCALE GENOMIC DNA]</scope>
    <source>
        <strain evidence="2">KCTC 32239</strain>
    </source>
</reference>
<protein>
    <submittedName>
        <fullName evidence="1">Uncharacterized protein</fullName>
    </submittedName>
</protein>
<organism evidence="1 2">
    <name type="scientific">Cellvibrio zantedeschiae</name>
    <dbReference type="NCBI Taxonomy" id="1237077"/>
    <lineage>
        <taxon>Bacteria</taxon>
        <taxon>Pseudomonadati</taxon>
        <taxon>Pseudomonadota</taxon>
        <taxon>Gammaproteobacteria</taxon>
        <taxon>Cellvibrionales</taxon>
        <taxon>Cellvibrionaceae</taxon>
        <taxon>Cellvibrio</taxon>
    </lineage>
</organism>
<name>A0ABQ3B0I4_9GAMM</name>
<accession>A0ABQ3B0I4</accession>
<proteinExistence type="predicted"/>
<keyword evidence="2" id="KW-1185">Reference proteome</keyword>
<sequence>MDKLWWFSDTNSMCRVPDGESIVDDQGMPTAAADSYRLDVASPADFVAYCETVNQLILISGRQLFKSDYLAAIPTNLPSLALIKANTSADARLQLEQLNLDGWLFNPFTAEALKVSIQKSYEDRKSILALQEELKNYSEIAFTAMSSASEMGIVAFYAQAVQEISSMDRLADQTIRCLNDLSVNGYLQFTFDDSVEIYPRAIAPGYRNLFDQFRMSALRIVSHGRFLIFNFENAQFLIIDAPIANPDKYGRLRDVIAQIASIAEARAKTIKVNSLLKVQQEKIRTVMSLLEMASRDNRSSVKLIMTELSQALRELAVGMDLTLEQESSMLKLSERALGSLETLHEVTDAIEGHFRSLVVQLDQAARLLDTKEQPEQIQAEASIEFF</sequence>
<dbReference type="EMBL" id="BMYZ01000001">
    <property type="protein sequence ID" value="GGY72205.1"/>
    <property type="molecule type" value="Genomic_DNA"/>
</dbReference>